<dbReference type="AlphaFoldDB" id="A0AAD7AQN9"/>
<keyword evidence="3" id="KW-1185">Reference proteome</keyword>
<dbReference type="InterPro" id="IPR036047">
    <property type="entry name" value="F-box-like_dom_sf"/>
</dbReference>
<dbReference type="InterPro" id="IPR001810">
    <property type="entry name" value="F-box_dom"/>
</dbReference>
<organism evidence="2 3">
    <name type="scientific">Mycena albidolilacea</name>
    <dbReference type="NCBI Taxonomy" id="1033008"/>
    <lineage>
        <taxon>Eukaryota</taxon>
        <taxon>Fungi</taxon>
        <taxon>Dikarya</taxon>
        <taxon>Basidiomycota</taxon>
        <taxon>Agaricomycotina</taxon>
        <taxon>Agaricomycetes</taxon>
        <taxon>Agaricomycetidae</taxon>
        <taxon>Agaricales</taxon>
        <taxon>Marasmiineae</taxon>
        <taxon>Mycenaceae</taxon>
        <taxon>Mycena</taxon>
    </lineage>
</organism>
<dbReference type="Pfam" id="PF12937">
    <property type="entry name" value="F-box-like"/>
    <property type="match status" value="1"/>
</dbReference>
<dbReference type="SUPFAM" id="SSF52047">
    <property type="entry name" value="RNI-like"/>
    <property type="match status" value="1"/>
</dbReference>
<sequence length="487" mass="53997">MKNHIVQVVDRARQGFKRTRSGSISASQVVLVPPELWLQIFSYLTTSGELKAVSLTCTCFRQLAQPLLFSKISTHPAPPPLALRGIQTNKYRRRTSQRLEFFLSPLIAPAVRECWIHPPSAEDDDLPTDVLIDAIFDGLRKLPNLKVLGCQSIRLTPKRLAVLHGLALTTVTLESCPSDVVDFTHQPVLPLCSVTFKYHDPPSRDVFLAPLLSLFLAPRHLQRLSATTPEILLALTLRRPFARLTHLDLPVDCLSPTNVDSLVAALSHTPALERITLHTDPDGGGRPYPRAPALPPLLLPHLKAYRGPRNYAALFAGAGRLSTVELSLPAKAHRLLRTLGQIQAQVQFQQSHTPVELDFLSFRVDGHVPLGFLQNVHTLLPALRTLSINDPAVAPASLQALLAETSPCPNIRMFRIRVEGRDRYNLWVPPVEEAADAVECFNKVRTEIDRVYPSLWALKLLYGVEGGAVVWKRDAVTGQLVQVTVLQ</sequence>
<dbReference type="SUPFAM" id="SSF81383">
    <property type="entry name" value="F-box domain"/>
    <property type="match status" value="1"/>
</dbReference>
<accession>A0AAD7AQN9</accession>
<dbReference type="Gene3D" id="1.20.1280.50">
    <property type="match status" value="1"/>
</dbReference>
<comment type="caution">
    <text evidence="2">The sequence shown here is derived from an EMBL/GenBank/DDBJ whole genome shotgun (WGS) entry which is preliminary data.</text>
</comment>
<feature type="domain" description="F-box" evidence="1">
    <location>
        <begin position="33"/>
        <end position="73"/>
    </location>
</feature>
<dbReference type="Proteomes" id="UP001218218">
    <property type="component" value="Unassembled WGS sequence"/>
</dbReference>
<dbReference type="EMBL" id="JARIHO010000002">
    <property type="protein sequence ID" value="KAJ7366218.1"/>
    <property type="molecule type" value="Genomic_DNA"/>
</dbReference>
<name>A0AAD7AQN9_9AGAR</name>
<proteinExistence type="predicted"/>
<protein>
    <recommendedName>
        <fullName evidence="1">F-box domain-containing protein</fullName>
    </recommendedName>
</protein>
<evidence type="ECO:0000313" key="3">
    <source>
        <dbReference type="Proteomes" id="UP001218218"/>
    </source>
</evidence>
<evidence type="ECO:0000313" key="2">
    <source>
        <dbReference type="EMBL" id="KAJ7366218.1"/>
    </source>
</evidence>
<gene>
    <name evidence="2" type="ORF">DFH08DRAFT_833720</name>
</gene>
<reference evidence="2" key="1">
    <citation type="submission" date="2023-03" db="EMBL/GenBank/DDBJ databases">
        <title>Massive genome expansion in bonnet fungi (Mycena s.s.) driven by repeated elements and novel gene families across ecological guilds.</title>
        <authorList>
            <consortium name="Lawrence Berkeley National Laboratory"/>
            <person name="Harder C.B."/>
            <person name="Miyauchi S."/>
            <person name="Viragh M."/>
            <person name="Kuo A."/>
            <person name="Thoen E."/>
            <person name="Andreopoulos B."/>
            <person name="Lu D."/>
            <person name="Skrede I."/>
            <person name="Drula E."/>
            <person name="Henrissat B."/>
            <person name="Morin E."/>
            <person name="Kohler A."/>
            <person name="Barry K."/>
            <person name="LaButti K."/>
            <person name="Morin E."/>
            <person name="Salamov A."/>
            <person name="Lipzen A."/>
            <person name="Mereny Z."/>
            <person name="Hegedus B."/>
            <person name="Baldrian P."/>
            <person name="Stursova M."/>
            <person name="Weitz H."/>
            <person name="Taylor A."/>
            <person name="Grigoriev I.V."/>
            <person name="Nagy L.G."/>
            <person name="Martin F."/>
            <person name="Kauserud H."/>
        </authorList>
    </citation>
    <scope>NUCLEOTIDE SEQUENCE</scope>
    <source>
        <strain evidence="2">CBHHK002</strain>
    </source>
</reference>
<evidence type="ECO:0000259" key="1">
    <source>
        <dbReference type="Pfam" id="PF12937"/>
    </source>
</evidence>